<evidence type="ECO:0000256" key="1">
    <source>
        <dbReference type="ARBA" id="ARBA00005417"/>
    </source>
</evidence>
<name>A0A5C4X988_9HYPH</name>
<dbReference type="Pfam" id="PF00005">
    <property type="entry name" value="ABC_tran"/>
    <property type="match status" value="1"/>
</dbReference>
<dbReference type="Proteomes" id="UP000311605">
    <property type="component" value="Unassembled WGS sequence"/>
</dbReference>
<dbReference type="InterPro" id="IPR027417">
    <property type="entry name" value="P-loop_NTPase"/>
</dbReference>
<dbReference type="GO" id="GO:0005524">
    <property type="term" value="F:ATP binding"/>
    <property type="evidence" value="ECO:0007669"/>
    <property type="project" value="UniProtKB-KW"/>
</dbReference>
<dbReference type="InterPro" id="IPR050166">
    <property type="entry name" value="ABC_transporter_ATP-bind"/>
</dbReference>
<dbReference type="SMART" id="SM00382">
    <property type="entry name" value="AAA"/>
    <property type="match status" value="1"/>
</dbReference>
<evidence type="ECO:0000256" key="2">
    <source>
        <dbReference type="ARBA" id="ARBA00022448"/>
    </source>
</evidence>
<keyword evidence="2" id="KW-0813">Transport</keyword>
<comment type="caution">
    <text evidence="6">The sequence shown here is derived from an EMBL/GenBank/DDBJ whole genome shotgun (WGS) entry which is preliminary data.</text>
</comment>
<dbReference type="InterPro" id="IPR017871">
    <property type="entry name" value="ABC_transporter-like_CS"/>
</dbReference>
<dbReference type="PROSITE" id="PS00211">
    <property type="entry name" value="ABC_TRANSPORTER_1"/>
    <property type="match status" value="1"/>
</dbReference>
<gene>
    <name evidence="6" type="ORF">FHP24_28475</name>
</gene>
<dbReference type="PANTHER" id="PTHR42788">
    <property type="entry name" value="TAURINE IMPORT ATP-BINDING PROTEIN-RELATED"/>
    <property type="match status" value="1"/>
</dbReference>
<keyword evidence="4 6" id="KW-0067">ATP-binding</keyword>
<feature type="domain" description="ABC transporter" evidence="5">
    <location>
        <begin position="20"/>
        <end position="251"/>
    </location>
</feature>
<dbReference type="SUPFAM" id="SSF52540">
    <property type="entry name" value="P-loop containing nucleoside triphosphate hydrolases"/>
    <property type="match status" value="1"/>
</dbReference>
<dbReference type="AlphaFoldDB" id="A0A5C4X988"/>
<organism evidence="6 7">
    <name type="scientific">Aliirhizobium smilacinae</name>
    <dbReference type="NCBI Taxonomy" id="1395944"/>
    <lineage>
        <taxon>Bacteria</taxon>
        <taxon>Pseudomonadati</taxon>
        <taxon>Pseudomonadota</taxon>
        <taxon>Alphaproteobacteria</taxon>
        <taxon>Hyphomicrobiales</taxon>
        <taxon>Rhizobiaceae</taxon>
        <taxon>Aliirhizobium</taxon>
    </lineage>
</organism>
<accession>A0A5C4X988</accession>
<dbReference type="PANTHER" id="PTHR42788:SF13">
    <property type="entry name" value="ALIPHATIC SULFONATES IMPORT ATP-BINDING PROTEIN SSUB"/>
    <property type="match status" value="1"/>
</dbReference>
<dbReference type="OrthoDB" id="9807242at2"/>
<evidence type="ECO:0000313" key="6">
    <source>
        <dbReference type="EMBL" id="TNM59431.1"/>
    </source>
</evidence>
<dbReference type="InterPro" id="IPR003593">
    <property type="entry name" value="AAA+_ATPase"/>
</dbReference>
<sequence length="264" mass="29045">MDHITNRAIIPHIDLKGGGLTVAGVSKTYEAKGDATEVLRDISFKVGEKEIVGVVGRSGCGKSTLLKLIAGLDRDYVGHIGLDDNEVTGPGIERGVVFQEPRLFPWLTVEQNVAISIHETKIPEHEKRELVTSNLALVGLTGFEKKFPHQISGGMAQRAALARALTSQPRILLLDEPFAALDALTKMQLQDEVIRIWERRRMSIVLITHDIDEAIHLCDRIIVMSPRPGEIKSVTEVDIPRPRPRVGSGSTAIRARLMSDLGLF</sequence>
<proteinExistence type="inferred from homology"/>
<dbReference type="CDD" id="cd03293">
    <property type="entry name" value="ABC_NrtD_SsuB_transporters"/>
    <property type="match status" value="1"/>
</dbReference>
<dbReference type="PROSITE" id="PS50893">
    <property type="entry name" value="ABC_TRANSPORTER_2"/>
    <property type="match status" value="1"/>
</dbReference>
<evidence type="ECO:0000259" key="5">
    <source>
        <dbReference type="PROSITE" id="PS50893"/>
    </source>
</evidence>
<dbReference type="RefSeq" id="WP_139679620.1">
    <property type="nucleotide sequence ID" value="NZ_VDMN01000016.1"/>
</dbReference>
<comment type="similarity">
    <text evidence="1">Belongs to the ABC transporter superfamily.</text>
</comment>
<dbReference type="InterPro" id="IPR003439">
    <property type="entry name" value="ABC_transporter-like_ATP-bd"/>
</dbReference>
<evidence type="ECO:0000256" key="4">
    <source>
        <dbReference type="ARBA" id="ARBA00022840"/>
    </source>
</evidence>
<keyword evidence="3" id="KW-0547">Nucleotide-binding</keyword>
<dbReference type="EMBL" id="VDMN01000016">
    <property type="protein sequence ID" value="TNM59431.1"/>
    <property type="molecule type" value="Genomic_DNA"/>
</dbReference>
<dbReference type="Gene3D" id="3.40.50.300">
    <property type="entry name" value="P-loop containing nucleotide triphosphate hydrolases"/>
    <property type="match status" value="1"/>
</dbReference>
<protein>
    <submittedName>
        <fullName evidence="6">ABC transporter ATP-binding protein</fullName>
    </submittedName>
</protein>
<evidence type="ECO:0000313" key="7">
    <source>
        <dbReference type="Proteomes" id="UP000311605"/>
    </source>
</evidence>
<reference evidence="6 7" key="1">
    <citation type="submission" date="2019-06" db="EMBL/GenBank/DDBJ databases">
        <title>The draft genome of Rhizobium smilacinae PTYR-5.</title>
        <authorList>
            <person name="Liu L."/>
            <person name="Li L."/>
            <person name="Zhang X."/>
        </authorList>
    </citation>
    <scope>NUCLEOTIDE SEQUENCE [LARGE SCALE GENOMIC DNA]</scope>
    <source>
        <strain evidence="6 7">PTYR-5</strain>
    </source>
</reference>
<dbReference type="GO" id="GO:0016887">
    <property type="term" value="F:ATP hydrolysis activity"/>
    <property type="evidence" value="ECO:0007669"/>
    <property type="project" value="InterPro"/>
</dbReference>
<keyword evidence="7" id="KW-1185">Reference proteome</keyword>
<evidence type="ECO:0000256" key="3">
    <source>
        <dbReference type="ARBA" id="ARBA00022741"/>
    </source>
</evidence>